<keyword evidence="2" id="KW-1185">Reference proteome</keyword>
<dbReference type="EMBL" id="CP017641">
    <property type="protein sequence ID" value="APZ90972.1"/>
    <property type="molecule type" value="Genomic_DNA"/>
</dbReference>
<dbReference type="KEGG" id="fmr:Fuma_00556"/>
<dbReference type="RefSeq" id="WP_083731757.1">
    <property type="nucleotide sequence ID" value="NZ_CP017641.1"/>
</dbReference>
<evidence type="ECO:0000313" key="2">
    <source>
        <dbReference type="Proteomes" id="UP000187735"/>
    </source>
</evidence>
<dbReference type="AlphaFoldDB" id="A0A1P8WA84"/>
<organism evidence="1 2">
    <name type="scientific">Fuerstiella marisgermanici</name>
    <dbReference type="NCBI Taxonomy" id="1891926"/>
    <lineage>
        <taxon>Bacteria</taxon>
        <taxon>Pseudomonadati</taxon>
        <taxon>Planctomycetota</taxon>
        <taxon>Planctomycetia</taxon>
        <taxon>Planctomycetales</taxon>
        <taxon>Planctomycetaceae</taxon>
        <taxon>Fuerstiella</taxon>
    </lineage>
</organism>
<accession>A0A1P8WA84</accession>
<evidence type="ECO:0000313" key="1">
    <source>
        <dbReference type="EMBL" id="APZ90972.1"/>
    </source>
</evidence>
<proteinExistence type="predicted"/>
<gene>
    <name evidence="1" type="ORF">Fuma_00556</name>
</gene>
<protein>
    <submittedName>
        <fullName evidence="1">Uncharacterized protein</fullName>
    </submittedName>
</protein>
<name>A0A1P8WA84_9PLAN</name>
<reference evidence="1 2" key="1">
    <citation type="journal article" date="2016" name="Front. Microbiol.">
        <title>Fuerstia marisgermanicae gen. nov., sp. nov., an Unusual Member of the Phylum Planctomycetes from the German Wadden Sea.</title>
        <authorList>
            <person name="Kohn T."/>
            <person name="Heuer A."/>
            <person name="Jogler M."/>
            <person name="Vollmers J."/>
            <person name="Boedeker C."/>
            <person name="Bunk B."/>
            <person name="Rast P."/>
            <person name="Borchert D."/>
            <person name="Glockner I."/>
            <person name="Freese H.M."/>
            <person name="Klenk H.P."/>
            <person name="Overmann J."/>
            <person name="Kaster A.K."/>
            <person name="Rohde M."/>
            <person name="Wiegand S."/>
            <person name="Jogler C."/>
        </authorList>
    </citation>
    <scope>NUCLEOTIDE SEQUENCE [LARGE SCALE GENOMIC DNA]</scope>
    <source>
        <strain evidence="1 2">NH11</strain>
    </source>
</reference>
<sequence length="119" mass="13620">MFSNQTIALEHSINVTTPVASKGAHAEQRCYKFVVKTVGVAQMWRQDSQRSNNFVEVSFVKSRVRSKHSKKSVSPRWITGLRMNAAVKKDKLARVFRRHYHLSGRLMVTRTTDLSCPQS</sequence>
<dbReference type="Proteomes" id="UP000187735">
    <property type="component" value="Chromosome"/>
</dbReference>